<reference evidence="8 9" key="1">
    <citation type="submission" date="2018-03" db="EMBL/GenBank/DDBJ databases">
        <title>Draft Genome Sequences of the Obligatory Marine Myxobacteria Enhygromyxa salina SWB005.</title>
        <authorList>
            <person name="Poehlein A."/>
            <person name="Moghaddam J.A."/>
            <person name="Harms H."/>
            <person name="Alanjari M."/>
            <person name="Koenig G.M."/>
            <person name="Daniel R."/>
            <person name="Schaeberle T.F."/>
        </authorList>
    </citation>
    <scope>NUCLEOTIDE SEQUENCE [LARGE SCALE GENOMIC DNA]</scope>
    <source>
        <strain evidence="8 9">SWB005</strain>
    </source>
</reference>
<gene>
    <name evidence="8" type="primary">dauA_2</name>
    <name evidence="8" type="ORF">ENSA5_60090</name>
</gene>
<evidence type="ECO:0000259" key="7">
    <source>
        <dbReference type="Pfam" id="PF00916"/>
    </source>
</evidence>
<dbReference type="InterPro" id="IPR001902">
    <property type="entry name" value="SLC26A/SulP_fam"/>
</dbReference>
<feature type="domain" description="SLC26A/SulP transporter" evidence="7">
    <location>
        <begin position="38"/>
        <end position="407"/>
    </location>
</feature>
<dbReference type="PANTHER" id="PTHR11814">
    <property type="entry name" value="SULFATE TRANSPORTER"/>
    <property type="match status" value="1"/>
</dbReference>
<evidence type="ECO:0000313" key="8">
    <source>
        <dbReference type="EMBL" id="PRP90934.1"/>
    </source>
</evidence>
<feature type="transmembrane region" description="Helical" evidence="6">
    <location>
        <begin position="141"/>
        <end position="161"/>
    </location>
</feature>
<keyword evidence="3 6" id="KW-1133">Transmembrane helix</keyword>
<dbReference type="Proteomes" id="UP000237968">
    <property type="component" value="Unassembled WGS sequence"/>
</dbReference>
<organism evidence="8 9">
    <name type="scientific">Enhygromyxa salina</name>
    <dbReference type="NCBI Taxonomy" id="215803"/>
    <lineage>
        <taxon>Bacteria</taxon>
        <taxon>Pseudomonadati</taxon>
        <taxon>Myxococcota</taxon>
        <taxon>Polyangia</taxon>
        <taxon>Nannocystales</taxon>
        <taxon>Nannocystaceae</taxon>
        <taxon>Enhygromyxa</taxon>
    </lineage>
</organism>
<dbReference type="RefSeq" id="WP_106395192.1">
    <property type="nucleotide sequence ID" value="NZ_PVNK01000263.1"/>
</dbReference>
<dbReference type="GO" id="GO:0016020">
    <property type="term" value="C:membrane"/>
    <property type="evidence" value="ECO:0007669"/>
    <property type="project" value="UniProtKB-SubCell"/>
</dbReference>
<feature type="transmembrane region" description="Helical" evidence="6">
    <location>
        <begin position="67"/>
        <end position="89"/>
    </location>
</feature>
<sequence length="542" mass="56420">MKEPRSAEAANHEDKAATSPPKPGADAKPPHAWLPSRADFLASLVVFLVALPLCMGIAIASGVPPALGLVTGIVGGLLVGAIQGAPLQVSGPAAGLVVIIVDLVDKHGLASLGVVVLLAGLMQFVAGLVRGGRWFRAVPPSVVYGMLAGIGVLIFAGQFHVMIDDDPRSGGIANLLAIPEALSKAVSPDTTLSHREAAGIGVLTIVTILAWLRFAPDKIKTFVPGPLAGVLAASLVANLFQLPIAFVSVPGDLLGSLNVPALPTLDTIGVLVGPALGLALVASAETLLSASAVDKMHAGPRANYNRELSAQGIGNMVCGCLGALPMTGVIVRSSANVEAGGKSRWSAVLHGLWLLVLVGVGSQLLTRIPVAALAAVLVYIGAKLASPMRIEQLRPYGRGEIAVFIVTTIAVVATDLLTGVLIGLGLSVAKLLLRLSKLDIVVEDEPEENRTTVHLIGSATFLRLADVAETLEAVSPTRELLLRIDDLEHVDHAILELFRTWADQHASRGGRVVFDWELLERRYHFGQAALDGPERTLGPTPS</sequence>
<dbReference type="GO" id="GO:0055085">
    <property type="term" value="P:transmembrane transport"/>
    <property type="evidence" value="ECO:0007669"/>
    <property type="project" value="InterPro"/>
</dbReference>
<feature type="transmembrane region" description="Helical" evidence="6">
    <location>
        <begin position="268"/>
        <end position="293"/>
    </location>
</feature>
<evidence type="ECO:0000313" key="9">
    <source>
        <dbReference type="Proteomes" id="UP000237968"/>
    </source>
</evidence>
<keyword evidence="2 6" id="KW-0812">Transmembrane</keyword>
<evidence type="ECO:0000256" key="6">
    <source>
        <dbReference type="SAM" id="Phobius"/>
    </source>
</evidence>
<feature type="transmembrane region" description="Helical" evidence="6">
    <location>
        <begin position="313"/>
        <end position="331"/>
    </location>
</feature>
<keyword evidence="4 6" id="KW-0472">Membrane</keyword>
<evidence type="ECO:0000256" key="2">
    <source>
        <dbReference type="ARBA" id="ARBA00022692"/>
    </source>
</evidence>
<evidence type="ECO:0000256" key="1">
    <source>
        <dbReference type="ARBA" id="ARBA00004141"/>
    </source>
</evidence>
<dbReference type="OrthoDB" id="9769739at2"/>
<feature type="transmembrane region" description="Helical" evidence="6">
    <location>
        <begin position="109"/>
        <end position="129"/>
    </location>
</feature>
<dbReference type="EMBL" id="PVNK01000263">
    <property type="protein sequence ID" value="PRP90934.1"/>
    <property type="molecule type" value="Genomic_DNA"/>
</dbReference>
<dbReference type="AlphaFoldDB" id="A0A2S9XDJ3"/>
<comment type="caution">
    <text evidence="8">The sequence shown here is derived from an EMBL/GenBank/DDBJ whole genome shotgun (WGS) entry which is preliminary data.</text>
</comment>
<dbReference type="Pfam" id="PF00916">
    <property type="entry name" value="Sulfate_transp"/>
    <property type="match status" value="1"/>
</dbReference>
<feature type="region of interest" description="Disordered" evidence="5">
    <location>
        <begin position="1"/>
        <end position="29"/>
    </location>
</feature>
<name>A0A2S9XDJ3_9BACT</name>
<feature type="compositionally biased region" description="Basic and acidic residues" evidence="5">
    <location>
        <begin position="1"/>
        <end position="16"/>
    </location>
</feature>
<dbReference type="InterPro" id="IPR011547">
    <property type="entry name" value="SLC26A/SulP_dom"/>
</dbReference>
<feature type="transmembrane region" description="Helical" evidence="6">
    <location>
        <begin position="401"/>
        <end position="426"/>
    </location>
</feature>
<keyword evidence="9" id="KW-1185">Reference proteome</keyword>
<feature type="transmembrane region" description="Helical" evidence="6">
    <location>
        <begin position="197"/>
        <end position="215"/>
    </location>
</feature>
<feature type="transmembrane region" description="Helical" evidence="6">
    <location>
        <begin position="40"/>
        <end position="60"/>
    </location>
</feature>
<accession>A0A2S9XDJ3</accession>
<evidence type="ECO:0000256" key="4">
    <source>
        <dbReference type="ARBA" id="ARBA00023136"/>
    </source>
</evidence>
<comment type="subcellular location">
    <subcellularLocation>
        <location evidence="1">Membrane</location>
        <topology evidence="1">Multi-pass membrane protein</topology>
    </subcellularLocation>
</comment>
<protein>
    <submittedName>
        <fullName evidence="8">C4-dicarboxylic acid transporter DauA</fullName>
    </submittedName>
</protein>
<proteinExistence type="predicted"/>
<feature type="transmembrane region" description="Helical" evidence="6">
    <location>
        <begin position="351"/>
        <end position="380"/>
    </location>
</feature>
<evidence type="ECO:0000256" key="3">
    <source>
        <dbReference type="ARBA" id="ARBA00022989"/>
    </source>
</evidence>
<evidence type="ECO:0000256" key="5">
    <source>
        <dbReference type="SAM" id="MobiDB-lite"/>
    </source>
</evidence>
<feature type="transmembrane region" description="Helical" evidence="6">
    <location>
        <begin position="227"/>
        <end position="248"/>
    </location>
</feature>